<keyword evidence="1" id="KW-0812">Transmembrane</keyword>
<name>A0ABQ0JY93_9BACT</name>
<organism evidence="2 3">
    <name type="scientific">Candidatus Brocadia sinica JPN1</name>
    <dbReference type="NCBI Taxonomy" id="1197129"/>
    <lineage>
        <taxon>Bacteria</taxon>
        <taxon>Pseudomonadati</taxon>
        <taxon>Planctomycetota</taxon>
        <taxon>Candidatus Brocadiia</taxon>
        <taxon>Candidatus Brocadiales</taxon>
        <taxon>Candidatus Brocadiaceae</taxon>
        <taxon>Candidatus Brocadia</taxon>
    </lineage>
</organism>
<sequence>MLCSSMKPSKKIPLIIGLFLAYILIVYVTFYAVARVHRTKNPALAKKVVILTFFMDLCIFAGSGYLVYKLKVPTNKP</sequence>
<evidence type="ECO:0000313" key="2">
    <source>
        <dbReference type="EMBL" id="GAN33712.1"/>
    </source>
</evidence>
<keyword evidence="1" id="KW-0472">Membrane</keyword>
<proteinExistence type="predicted"/>
<keyword evidence="3" id="KW-1185">Reference proteome</keyword>
<evidence type="ECO:0000256" key="1">
    <source>
        <dbReference type="SAM" id="Phobius"/>
    </source>
</evidence>
<gene>
    <name evidence="2" type="ORF">BROSI_A2246</name>
</gene>
<protein>
    <submittedName>
        <fullName evidence="2">Cation/multidrug efflux pump</fullName>
    </submittedName>
</protein>
<accession>A0ABQ0JY93</accession>
<keyword evidence="1" id="KW-1133">Transmembrane helix</keyword>
<dbReference type="EMBL" id="BAFN01000001">
    <property type="protein sequence ID" value="GAN33712.1"/>
    <property type="molecule type" value="Genomic_DNA"/>
</dbReference>
<evidence type="ECO:0000313" key="3">
    <source>
        <dbReference type="Proteomes" id="UP000032309"/>
    </source>
</evidence>
<reference evidence="3" key="1">
    <citation type="journal article" date="2015" name="Genome Announc.">
        <title>Draft Genome Sequence of an Anaerobic Ammonium-Oxidizing Bacterium, "Candidatus Brocadia sinica".</title>
        <authorList>
            <person name="Oshiki M."/>
            <person name="Shinyako-Hata K."/>
            <person name="Satoh H."/>
            <person name="Okabe S."/>
        </authorList>
    </citation>
    <scope>NUCLEOTIDE SEQUENCE [LARGE SCALE GENOMIC DNA]</scope>
    <source>
        <strain evidence="3">JPN1</strain>
    </source>
</reference>
<dbReference type="Proteomes" id="UP000032309">
    <property type="component" value="Unassembled WGS sequence"/>
</dbReference>
<comment type="caution">
    <text evidence="2">The sequence shown here is derived from an EMBL/GenBank/DDBJ whole genome shotgun (WGS) entry which is preliminary data.</text>
</comment>
<feature type="transmembrane region" description="Helical" evidence="1">
    <location>
        <begin position="12"/>
        <end position="36"/>
    </location>
</feature>
<feature type="transmembrane region" description="Helical" evidence="1">
    <location>
        <begin position="48"/>
        <end position="68"/>
    </location>
</feature>